<organism evidence="5">
    <name type="scientific">marine metagenome</name>
    <dbReference type="NCBI Taxonomy" id="408172"/>
    <lineage>
        <taxon>unclassified sequences</taxon>
        <taxon>metagenomes</taxon>
        <taxon>ecological metagenomes</taxon>
    </lineage>
</organism>
<dbReference type="GO" id="GO:0005737">
    <property type="term" value="C:cytoplasm"/>
    <property type="evidence" value="ECO:0007669"/>
    <property type="project" value="TreeGrafter"/>
</dbReference>
<name>A0A381YAL9_9ZZZZ</name>
<dbReference type="SUPFAM" id="SSF56059">
    <property type="entry name" value="Glutathione synthetase ATP-binding domain-like"/>
    <property type="match status" value="1"/>
</dbReference>
<dbReference type="InterPro" id="IPR021109">
    <property type="entry name" value="Peptidase_aspartic_dom_sf"/>
</dbReference>
<dbReference type="GO" id="GO:0046872">
    <property type="term" value="F:metal ion binding"/>
    <property type="evidence" value="ECO:0007669"/>
    <property type="project" value="UniProtKB-KW"/>
</dbReference>
<dbReference type="InterPro" id="IPR013815">
    <property type="entry name" value="ATP_grasp_subdomain_1"/>
</dbReference>
<dbReference type="GO" id="GO:0005524">
    <property type="term" value="F:ATP binding"/>
    <property type="evidence" value="ECO:0007669"/>
    <property type="project" value="UniProtKB-KW"/>
</dbReference>
<dbReference type="Gene3D" id="3.30.470.20">
    <property type="entry name" value="ATP-grasp fold, B domain"/>
    <property type="match status" value="1"/>
</dbReference>
<sequence length="471" mass="53738">MQIPKFKDYITEAKTSGSYRLIIISDEPEDDLNFHTAKNLMKQADKLGHKSYIYRNTGGFVTVEDDGEMYFHNQDDNKGFRVSAKDTVAIVRGSVVRRDSWMDLVSRLEKHQVCVINSRQCISMCADKYRTSLRLADYGIRQPKSVLVTDPENSMQSFESLEEKFPVILKTLRGSKGVGVLFIESEKALDSIVQLLNKQDEDSDILLQQYIKTKWDARVLVLQGKVFAAMKRKVVPGDFRSNVSRGAEVEELTLTKIETEESLKAAKAVDGQWVAVDFIPSENRVKEPPFVIEVNSSPGTEGIEEATHRNLSKEIVQYFEDRDNWKKVPTECGYKEVVHIHPFGRIVGKFDTGNSGTSVIHADKIKKGGGKVTWSLEGKTLTNDIVRKQTIEVGGLRDYKEERLVIKLDVEFAGGYYKEVEFTLDDRDEKSKILFDRETMNRFNVMVNPNRKYIITTKYSLDDNKKGENKK</sequence>
<dbReference type="NCBIfam" id="TIGR00768">
    <property type="entry name" value="rimK_fam"/>
    <property type="match status" value="1"/>
</dbReference>
<dbReference type="GO" id="GO:0018169">
    <property type="term" value="F:ribosomal S6-glutamic acid ligase activity"/>
    <property type="evidence" value="ECO:0007669"/>
    <property type="project" value="TreeGrafter"/>
</dbReference>
<dbReference type="InterPro" id="IPR013651">
    <property type="entry name" value="ATP-grasp_RimK-type"/>
</dbReference>
<dbReference type="PANTHER" id="PTHR21621">
    <property type="entry name" value="RIBOSOMAL PROTEIN S6 MODIFICATION PROTEIN"/>
    <property type="match status" value="1"/>
</dbReference>
<proteinExistence type="predicted"/>
<dbReference type="InterPro" id="IPR011761">
    <property type="entry name" value="ATP-grasp"/>
</dbReference>
<dbReference type="InterPro" id="IPR004666">
    <property type="entry name" value="Rp_bS6_RimK/Lys_biosynth_LsyX"/>
</dbReference>
<evidence type="ECO:0000256" key="2">
    <source>
        <dbReference type="ARBA" id="ARBA00022741"/>
    </source>
</evidence>
<dbReference type="EMBL" id="UINC01017777">
    <property type="protein sequence ID" value="SVA74088.1"/>
    <property type="molecule type" value="Genomic_DNA"/>
</dbReference>
<evidence type="ECO:0000256" key="1">
    <source>
        <dbReference type="ARBA" id="ARBA00022723"/>
    </source>
</evidence>
<gene>
    <name evidence="5" type="ORF">METZ01_LOCUS126942</name>
</gene>
<accession>A0A381YAL9</accession>
<dbReference type="AlphaFoldDB" id="A0A381YAL9"/>
<dbReference type="Gene3D" id="2.40.70.10">
    <property type="entry name" value="Acid Proteases"/>
    <property type="match status" value="1"/>
</dbReference>
<evidence type="ECO:0000256" key="3">
    <source>
        <dbReference type="ARBA" id="ARBA00022840"/>
    </source>
</evidence>
<dbReference type="SUPFAM" id="SSF50630">
    <property type="entry name" value="Acid proteases"/>
    <property type="match status" value="1"/>
</dbReference>
<evidence type="ECO:0000259" key="4">
    <source>
        <dbReference type="PROSITE" id="PS50975"/>
    </source>
</evidence>
<dbReference type="Pfam" id="PF08443">
    <property type="entry name" value="RimK"/>
    <property type="match status" value="1"/>
</dbReference>
<keyword evidence="2" id="KW-0547">Nucleotide-binding</keyword>
<dbReference type="PANTHER" id="PTHR21621:SF0">
    <property type="entry name" value="BETA-CITRYLGLUTAMATE SYNTHASE B-RELATED"/>
    <property type="match status" value="1"/>
</dbReference>
<feature type="domain" description="ATP-grasp" evidence="4">
    <location>
        <begin position="132"/>
        <end position="320"/>
    </location>
</feature>
<keyword evidence="1" id="KW-0479">Metal-binding</keyword>
<reference evidence="5" key="1">
    <citation type="submission" date="2018-05" db="EMBL/GenBank/DDBJ databases">
        <authorList>
            <person name="Lanie J.A."/>
            <person name="Ng W.-L."/>
            <person name="Kazmierczak K.M."/>
            <person name="Andrzejewski T.M."/>
            <person name="Davidsen T.M."/>
            <person name="Wayne K.J."/>
            <person name="Tettelin H."/>
            <person name="Glass J.I."/>
            <person name="Rusch D."/>
            <person name="Podicherti R."/>
            <person name="Tsui H.-C.T."/>
            <person name="Winkler M.E."/>
        </authorList>
    </citation>
    <scope>NUCLEOTIDE SEQUENCE</scope>
</reference>
<protein>
    <recommendedName>
        <fullName evidence="4">ATP-grasp domain-containing protein</fullName>
    </recommendedName>
</protein>
<dbReference type="PROSITE" id="PS50975">
    <property type="entry name" value="ATP_GRASP"/>
    <property type="match status" value="1"/>
</dbReference>
<dbReference type="GO" id="GO:0009432">
    <property type="term" value="P:SOS response"/>
    <property type="evidence" value="ECO:0007669"/>
    <property type="project" value="TreeGrafter"/>
</dbReference>
<dbReference type="Gene3D" id="3.40.50.20">
    <property type="match status" value="1"/>
</dbReference>
<dbReference type="Gene3D" id="3.30.1490.20">
    <property type="entry name" value="ATP-grasp fold, A domain"/>
    <property type="match status" value="1"/>
</dbReference>
<evidence type="ECO:0000313" key="5">
    <source>
        <dbReference type="EMBL" id="SVA74088.1"/>
    </source>
</evidence>
<keyword evidence="3" id="KW-0067">ATP-binding</keyword>